<feature type="compositionally biased region" description="Acidic residues" evidence="1">
    <location>
        <begin position="138"/>
        <end position="152"/>
    </location>
</feature>
<dbReference type="AlphaFoldDB" id="A0A2G9QJH9"/>
<sequence length="255" mass="28381">MPSTRSLRPKSPPLPAVLKEIKPPPTPSPRSSNAVKKTESSRVLNSERASTSRAHPPPVTAVKTNNTTKNISKIVPTVKASPSISKPSFLQTARSSKPTVLSLPNLKSSKSLPAKKPVRSKSPVITSVRKRTSQQIVVEEDDDEDDDEEEDIVSTPKPEKAKRSKVVEIKELNEVEVKGQSKYKSWSIRVGNSAEYRQSICQTNQTWILVKLSHQLRKWKACVLKDPSLKEARSASKNNSCRMRKKMILTRIDAV</sequence>
<feature type="non-terminal residue" evidence="2">
    <location>
        <position position="255"/>
    </location>
</feature>
<organism evidence="2 3">
    <name type="scientific">Aquarana catesbeiana</name>
    <name type="common">American bullfrog</name>
    <name type="synonym">Rana catesbeiana</name>
    <dbReference type="NCBI Taxonomy" id="8400"/>
    <lineage>
        <taxon>Eukaryota</taxon>
        <taxon>Metazoa</taxon>
        <taxon>Chordata</taxon>
        <taxon>Craniata</taxon>
        <taxon>Vertebrata</taxon>
        <taxon>Euteleostomi</taxon>
        <taxon>Amphibia</taxon>
        <taxon>Batrachia</taxon>
        <taxon>Anura</taxon>
        <taxon>Neobatrachia</taxon>
        <taxon>Ranoidea</taxon>
        <taxon>Ranidae</taxon>
        <taxon>Aquarana</taxon>
    </lineage>
</organism>
<dbReference type="EMBL" id="KV977074">
    <property type="protein sequence ID" value="PIO15271.1"/>
    <property type="molecule type" value="Genomic_DNA"/>
</dbReference>
<proteinExistence type="predicted"/>
<evidence type="ECO:0000313" key="2">
    <source>
        <dbReference type="EMBL" id="PIO15271.1"/>
    </source>
</evidence>
<protein>
    <submittedName>
        <fullName evidence="2">Uncharacterized protein</fullName>
    </submittedName>
</protein>
<feature type="compositionally biased region" description="Polar residues" evidence="1">
    <location>
        <begin position="80"/>
        <end position="99"/>
    </location>
</feature>
<feature type="compositionally biased region" description="Polar residues" evidence="1">
    <location>
        <begin position="29"/>
        <end position="53"/>
    </location>
</feature>
<reference evidence="3" key="1">
    <citation type="journal article" date="2017" name="Nat. Commun.">
        <title>The North American bullfrog draft genome provides insight into hormonal regulation of long noncoding RNA.</title>
        <authorList>
            <person name="Hammond S.A."/>
            <person name="Warren R.L."/>
            <person name="Vandervalk B.P."/>
            <person name="Kucuk E."/>
            <person name="Khan H."/>
            <person name="Gibb E.A."/>
            <person name="Pandoh P."/>
            <person name="Kirk H."/>
            <person name="Zhao Y."/>
            <person name="Jones M."/>
            <person name="Mungall A.J."/>
            <person name="Coope R."/>
            <person name="Pleasance S."/>
            <person name="Moore R.A."/>
            <person name="Holt R.A."/>
            <person name="Round J.M."/>
            <person name="Ohora S."/>
            <person name="Walle B.V."/>
            <person name="Veldhoen N."/>
            <person name="Helbing C.C."/>
            <person name="Birol I."/>
        </authorList>
    </citation>
    <scope>NUCLEOTIDE SEQUENCE [LARGE SCALE GENOMIC DNA]</scope>
</reference>
<dbReference type="Proteomes" id="UP000228934">
    <property type="component" value="Unassembled WGS sequence"/>
</dbReference>
<gene>
    <name evidence="2" type="ORF">AB205_0041770</name>
</gene>
<name>A0A2G9QJH9_AQUCT</name>
<accession>A0A2G9QJH9</accession>
<feature type="region of interest" description="Disordered" evidence="1">
    <location>
        <begin position="1"/>
        <end position="159"/>
    </location>
</feature>
<evidence type="ECO:0000256" key="1">
    <source>
        <dbReference type="SAM" id="MobiDB-lite"/>
    </source>
</evidence>
<feature type="compositionally biased region" description="Low complexity" evidence="1">
    <location>
        <begin position="101"/>
        <end position="115"/>
    </location>
</feature>
<keyword evidence="3" id="KW-1185">Reference proteome</keyword>
<evidence type="ECO:0000313" key="3">
    <source>
        <dbReference type="Proteomes" id="UP000228934"/>
    </source>
</evidence>